<dbReference type="Proteomes" id="UP000230002">
    <property type="component" value="Unassembled WGS sequence"/>
</dbReference>
<keyword evidence="2" id="KW-1185">Reference proteome</keyword>
<protein>
    <recommendedName>
        <fullName evidence="3">F-box domain-containing protein</fullName>
    </recommendedName>
</protein>
<dbReference type="EMBL" id="AYKW01000006">
    <property type="protein sequence ID" value="PIL34234.1"/>
    <property type="molecule type" value="Genomic_DNA"/>
</dbReference>
<accession>A0A2G8SKD4</accession>
<sequence length="161" mass="17731">MASCIFIPTGVVPPLPIELIRRIIDLADPSSLYTLCLVNSIFHEVAVVHLYNQPETPKPGTLVRCLQTLSCPPELAGHTRSLVYGRFLGGTSHEHNINYMTYFTTAFGMLIGSAKSNLYNLTSLTVELLGPIGKYLRGAPFRLATLDTTAEWDADFVAFLE</sequence>
<organism evidence="1 2">
    <name type="scientific">Ganoderma sinense ZZ0214-1</name>
    <dbReference type="NCBI Taxonomy" id="1077348"/>
    <lineage>
        <taxon>Eukaryota</taxon>
        <taxon>Fungi</taxon>
        <taxon>Dikarya</taxon>
        <taxon>Basidiomycota</taxon>
        <taxon>Agaricomycotina</taxon>
        <taxon>Agaricomycetes</taxon>
        <taxon>Polyporales</taxon>
        <taxon>Polyporaceae</taxon>
        <taxon>Ganoderma</taxon>
    </lineage>
</organism>
<gene>
    <name evidence="1" type="ORF">GSI_03945</name>
</gene>
<comment type="caution">
    <text evidence="1">The sequence shown here is derived from an EMBL/GenBank/DDBJ whole genome shotgun (WGS) entry which is preliminary data.</text>
</comment>
<evidence type="ECO:0008006" key="3">
    <source>
        <dbReference type="Google" id="ProtNLM"/>
    </source>
</evidence>
<evidence type="ECO:0000313" key="1">
    <source>
        <dbReference type="EMBL" id="PIL34234.1"/>
    </source>
</evidence>
<reference evidence="1 2" key="1">
    <citation type="journal article" date="2015" name="Sci. Rep.">
        <title>Chromosome-level genome map provides insights into diverse defense mechanisms in the medicinal fungus Ganoderma sinense.</title>
        <authorList>
            <person name="Zhu Y."/>
            <person name="Xu J."/>
            <person name="Sun C."/>
            <person name="Zhou S."/>
            <person name="Xu H."/>
            <person name="Nelson D.R."/>
            <person name="Qian J."/>
            <person name="Song J."/>
            <person name="Luo H."/>
            <person name="Xiang L."/>
            <person name="Li Y."/>
            <person name="Xu Z."/>
            <person name="Ji A."/>
            <person name="Wang L."/>
            <person name="Lu S."/>
            <person name="Hayward A."/>
            <person name="Sun W."/>
            <person name="Li X."/>
            <person name="Schwartz D.C."/>
            <person name="Wang Y."/>
            <person name="Chen S."/>
        </authorList>
    </citation>
    <scope>NUCLEOTIDE SEQUENCE [LARGE SCALE GENOMIC DNA]</scope>
    <source>
        <strain evidence="1 2">ZZ0214-1</strain>
    </source>
</reference>
<evidence type="ECO:0000313" key="2">
    <source>
        <dbReference type="Proteomes" id="UP000230002"/>
    </source>
</evidence>
<dbReference type="OrthoDB" id="613763at2759"/>
<name>A0A2G8SKD4_9APHY</name>
<dbReference type="AlphaFoldDB" id="A0A2G8SKD4"/>
<proteinExistence type="predicted"/>